<dbReference type="Pfam" id="PF13378">
    <property type="entry name" value="MR_MLE_C"/>
    <property type="match status" value="1"/>
</dbReference>
<dbReference type="SMART" id="SM00922">
    <property type="entry name" value="MR_MLE"/>
    <property type="match status" value="1"/>
</dbReference>
<dbReference type="PANTHER" id="PTHR13794:SF58">
    <property type="entry name" value="MITOCHONDRIAL ENOLASE SUPERFAMILY MEMBER 1"/>
    <property type="match status" value="1"/>
</dbReference>
<dbReference type="Gene3D" id="3.30.390.10">
    <property type="entry name" value="Enolase-like, N-terminal domain"/>
    <property type="match status" value="1"/>
</dbReference>
<dbReference type="SUPFAM" id="SSF51604">
    <property type="entry name" value="Enolase C-terminal domain-like"/>
    <property type="match status" value="1"/>
</dbReference>
<accession>A0ABW5VUI6</accession>
<keyword evidence="2" id="KW-0479">Metal-binding</keyword>
<feature type="domain" description="Mandelate racemase/muconate lactonizing enzyme C-terminal" evidence="4">
    <location>
        <begin position="127"/>
        <end position="231"/>
    </location>
</feature>
<comment type="cofactor">
    <cofactor evidence="1">
        <name>Mg(2+)</name>
        <dbReference type="ChEBI" id="CHEBI:18420"/>
    </cofactor>
</comment>
<dbReference type="InterPro" id="IPR029017">
    <property type="entry name" value="Enolase-like_N"/>
</dbReference>
<dbReference type="Proteomes" id="UP001597479">
    <property type="component" value="Unassembled WGS sequence"/>
</dbReference>
<keyword evidence="3" id="KW-0460">Magnesium</keyword>
<evidence type="ECO:0000256" key="3">
    <source>
        <dbReference type="ARBA" id="ARBA00022842"/>
    </source>
</evidence>
<keyword evidence="6" id="KW-1185">Reference proteome</keyword>
<dbReference type="InterPro" id="IPR036849">
    <property type="entry name" value="Enolase-like_C_sf"/>
</dbReference>
<dbReference type="SFLD" id="SFLDG00179">
    <property type="entry name" value="mandelate_racemase"/>
    <property type="match status" value="1"/>
</dbReference>
<dbReference type="PANTHER" id="PTHR13794">
    <property type="entry name" value="ENOLASE SUPERFAMILY, MANDELATE RACEMASE"/>
    <property type="match status" value="1"/>
</dbReference>
<gene>
    <name evidence="5" type="ORF">ACFS27_15300</name>
</gene>
<dbReference type="InterPro" id="IPR046945">
    <property type="entry name" value="RHMD-like"/>
</dbReference>
<sequence length="365" mass="39220">MRIESVESLVRDNIVVVRVRTDDGVVGIGQSAPYQAETTAHVLHAVVARFFLGRDPWDVEALVDGCLRETYKFPSSFILRALAGVDTACWDILGKSAGVPVYKLLGGQARPRVPVYASSMLRSTSPAQEADRLAALVQEHGFGGVKIRVGDAMGRDTDAAPGRTEELVPLMRQVLGPDVAISADANGGYSPGRAVQVGRLLEEHGYFHFEEPVPFGDVEQLVRVTAALDIPVSGGEQDTLLPQFHRLLTTGAVDIIQPDIGYLGGVSRARKVAVLAEAVGLPCTPHCANDSLLQVFSLHLAAAAPACFQRQEWSIEDTPWTRHLYGPMPQVHDGQVALPTEPGWGIELHPEFLRDATVTTSGGPG</sequence>
<dbReference type="InterPro" id="IPR029065">
    <property type="entry name" value="Enolase_C-like"/>
</dbReference>
<evidence type="ECO:0000256" key="1">
    <source>
        <dbReference type="ARBA" id="ARBA00001946"/>
    </source>
</evidence>
<proteinExistence type="predicted"/>
<evidence type="ECO:0000313" key="5">
    <source>
        <dbReference type="EMBL" id="MFD2794925.1"/>
    </source>
</evidence>
<reference evidence="6" key="1">
    <citation type="journal article" date="2019" name="Int. J. Syst. Evol. Microbiol.">
        <title>The Global Catalogue of Microorganisms (GCM) 10K type strain sequencing project: providing services to taxonomists for standard genome sequencing and annotation.</title>
        <authorList>
            <consortium name="The Broad Institute Genomics Platform"/>
            <consortium name="The Broad Institute Genome Sequencing Center for Infectious Disease"/>
            <person name="Wu L."/>
            <person name="Ma J."/>
        </authorList>
    </citation>
    <scope>NUCLEOTIDE SEQUENCE [LARGE SCALE GENOMIC DNA]</scope>
    <source>
        <strain evidence="6">CCM 7044</strain>
    </source>
</reference>
<organism evidence="5 6">
    <name type="scientific">Promicromonospora vindobonensis</name>
    <dbReference type="NCBI Taxonomy" id="195748"/>
    <lineage>
        <taxon>Bacteria</taxon>
        <taxon>Bacillati</taxon>
        <taxon>Actinomycetota</taxon>
        <taxon>Actinomycetes</taxon>
        <taxon>Micrococcales</taxon>
        <taxon>Promicromonosporaceae</taxon>
        <taxon>Promicromonospora</taxon>
    </lineage>
</organism>
<dbReference type="Gene3D" id="3.20.20.120">
    <property type="entry name" value="Enolase-like C-terminal domain"/>
    <property type="match status" value="1"/>
</dbReference>
<name>A0ABW5VUI6_9MICO</name>
<dbReference type="InterPro" id="IPR013341">
    <property type="entry name" value="Mandelate_racemase_N_dom"/>
</dbReference>
<evidence type="ECO:0000313" key="6">
    <source>
        <dbReference type="Proteomes" id="UP001597479"/>
    </source>
</evidence>
<evidence type="ECO:0000259" key="4">
    <source>
        <dbReference type="SMART" id="SM00922"/>
    </source>
</evidence>
<dbReference type="RefSeq" id="WP_377184476.1">
    <property type="nucleotide sequence ID" value="NZ_JBHUOG010000002.1"/>
</dbReference>
<dbReference type="Pfam" id="PF02746">
    <property type="entry name" value="MR_MLE_N"/>
    <property type="match status" value="1"/>
</dbReference>
<dbReference type="CDD" id="cd03316">
    <property type="entry name" value="MR_like"/>
    <property type="match status" value="1"/>
</dbReference>
<comment type="caution">
    <text evidence="5">The sequence shown here is derived from an EMBL/GenBank/DDBJ whole genome shotgun (WGS) entry which is preliminary data.</text>
</comment>
<dbReference type="InterPro" id="IPR013342">
    <property type="entry name" value="Mandelate_racemase_C"/>
</dbReference>
<dbReference type="EMBL" id="JBHUOG010000002">
    <property type="protein sequence ID" value="MFD2794925.1"/>
    <property type="molecule type" value="Genomic_DNA"/>
</dbReference>
<protein>
    <submittedName>
        <fullName evidence="5">Mandelate racemase/muconate lactonizing enzyme family protein</fullName>
    </submittedName>
</protein>
<dbReference type="SUPFAM" id="SSF54826">
    <property type="entry name" value="Enolase N-terminal domain-like"/>
    <property type="match status" value="1"/>
</dbReference>
<dbReference type="SFLD" id="SFLDS00001">
    <property type="entry name" value="Enolase"/>
    <property type="match status" value="1"/>
</dbReference>
<evidence type="ECO:0000256" key="2">
    <source>
        <dbReference type="ARBA" id="ARBA00022723"/>
    </source>
</evidence>